<dbReference type="PANTHER" id="PTHR11845:SF13">
    <property type="entry name" value="5'-DEOXYNUCLEOTIDASE HDDC2"/>
    <property type="match status" value="1"/>
</dbReference>
<evidence type="ECO:0000256" key="1">
    <source>
        <dbReference type="ARBA" id="ARBA00022801"/>
    </source>
</evidence>
<dbReference type="Pfam" id="PF12917">
    <property type="entry name" value="YfbR-like"/>
    <property type="match status" value="1"/>
</dbReference>
<keyword evidence="1" id="KW-0378">Hydrolase</keyword>
<dbReference type="InterPro" id="IPR003607">
    <property type="entry name" value="HD/PDEase_dom"/>
</dbReference>
<dbReference type="HOGENOM" id="CLU_084784_0_0_9"/>
<evidence type="ECO:0000313" key="4">
    <source>
        <dbReference type="Proteomes" id="UP000018461"/>
    </source>
</evidence>
<dbReference type="InterPro" id="IPR039356">
    <property type="entry name" value="YfbR/HDDC2"/>
</dbReference>
<sequence>MSYSYFALLSRMKYINRWALMRNAREENLSEHCLEVAILTHALCVIGNKKWNKNLSVEKAVLRALYHDAAEILTGDMPTPVKYRKEELKTAYKKVEKEAEERLLSTLPSYLTEEFGKVFFPENYETLAYENKLIKAADKLSALIKCEEELRAGNQEFSTAAMSTRKKVEEMAEELPELKCFIEDFLPEYGKTLDELTEE</sequence>
<feature type="domain" description="HD/PDEase" evidence="2">
    <location>
        <begin position="25"/>
        <end position="152"/>
    </location>
</feature>
<keyword evidence="4" id="KW-1185">Reference proteome</keyword>
<dbReference type="GO" id="GO:0002953">
    <property type="term" value="F:5'-deoxynucleotidase activity"/>
    <property type="evidence" value="ECO:0007669"/>
    <property type="project" value="InterPro"/>
</dbReference>
<gene>
    <name evidence="3" type="ORF">HMPREF9625_00051</name>
</gene>
<dbReference type="STRING" id="796943.HMPREF9625_00051"/>
<reference evidence="3" key="1">
    <citation type="submission" date="2011-08" db="EMBL/GenBank/DDBJ databases">
        <authorList>
            <consortium name="The Broad Institute Genome Sequencing Platform"/>
            <person name="Earl A."/>
            <person name="Ward D."/>
            <person name="Feldgarden M."/>
            <person name="Gevers D."/>
            <person name="Sizova M."/>
            <person name="Hazen A."/>
            <person name="Epstein S."/>
            <person name="Young S.K."/>
            <person name="Zeng Q."/>
            <person name="Gargeya S."/>
            <person name="Fitzgerald M."/>
            <person name="Haas B."/>
            <person name="Abouelleil A."/>
            <person name="Alvarado L."/>
            <person name="Arachchi H.M."/>
            <person name="Berlin A."/>
            <person name="Brown A."/>
            <person name="Chapman S.B."/>
            <person name="Chen Z."/>
            <person name="Dunbar C."/>
            <person name="Freedman E."/>
            <person name="Gearin G."/>
            <person name="Gellesch M."/>
            <person name="Goldberg J."/>
            <person name="Griggs A."/>
            <person name="Gujja S."/>
            <person name="Heiman D."/>
            <person name="Howarth C."/>
            <person name="Larson L."/>
            <person name="Lui A."/>
            <person name="MacDonald P.J.P."/>
            <person name="Montmayeur A."/>
            <person name="Murphy C."/>
            <person name="Neiman D."/>
            <person name="Pearson M."/>
            <person name="Priest M."/>
            <person name="Roberts A."/>
            <person name="Saif S."/>
            <person name="Shea T."/>
            <person name="Shenoy N."/>
            <person name="Sisk P."/>
            <person name="Stolte C."/>
            <person name="Sykes S."/>
            <person name="Wortman J."/>
            <person name="Nusbaum C."/>
            <person name="Birren B."/>
        </authorList>
    </citation>
    <scope>NUCLEOTIDE SEQUENCE</scope>
    <source>
        <strain evidence="3">ACB1</strain>
    </source>
</reference>
<dbReference type="CDD" id="cd00077">
    <property type="entry name" value="HDc"/>
    <property type="match status" value="1"/>
</dbReference>
<organism evidence="3 4">
    <name type="scientific">Oribacterium parvum ACB1</name>
    <dbReference type="NCBI Taxonomy" id="796943"/>
    <lineage>
        <taxon>Bacteria</taxon>
        <taxon>Bacillati</taxon>
        <taxon>Bacillota</taxon>
        <taxon>Clostridia</taxon>
        <taxon>Lachnospirales</taxon>
        <taxon>Lachnospiraceae</taxon>
        <taxon>Oribacterium</taxon>
    </lineage>
</organism>
<reference evidence="3" key="2">
    <citation type="submission" date="2013-03" db="EMBL/GenBank/DDBJ databases">
        <title>The Genome Sequence of Oribacterium sp. ACB1.</title>
        <authorList>
            <consortium name="The Broad Institute Genomics Platform"/>
            <consortium name="The Broad Institute Genome Sequencing Center for Infectious Disease"/>
            <person name="Earl A."/>
            <person name="Ward D."/>
            <person name="Feldgarden M."/>
            <person name="Gevers D."/>
            <person name="Sizova M."/>
            <person name="Hazen A."/>
            <person name="Epstein S."/>
            <person name="Walker B."/>
            <person name="Young S."/>
            <person name="Zeng Q."/>
            <person name="Gargeya S."/>
            <person name="Fitzgerald M."/>
            <person name="Haas B."/>
            <person name="Abouelleil A."/>
            <person name="Allen A.W."/>
            <person name="Alvarado L."/>
            <person name="Arachchi H.M."/>
            <person name="Berlin A.M."/>
            <person name="Chapman S.B."/>
            <person name="Gainer-Dewar J."/>
            <person name="Goldberg J."/>
            <person name="Griggs A."/>
            <person name="Gujja S."/>
            <person name="Hansen M."/>
            <person name="Howarth C."/>
            <person name="Imamovic A."/>
            <person name="Ireland A."/>
            <person name="Larimer J."/>
            <person name="McCowan C."/>
            <person name="Murphy C."/>
            <person name="Pearson M."/>
            <person name="Poon T.W."/>
            <person name="Priest M."/>
            <person name="Roberts A."/>
            <person name="Saif S."/>
            <person name="Shea T."/>
            <person name="Sisk P."/>
            <person name="Sykes S."/>
            <person name="Wortman J."/>
            <person name="Nusbaum C."/>
            <person name="Birren B."/>
        </authorList>
    </citation>
    <scope>NUCLEOTIDE SEQUENCE [LARGE SCALE GENOMIC DNA]</scope>
    <source>
        <strain evidence="3">ACB1</strain>
    </source>
</reference>
<dbReference type="PATRIC" id="fig|796943.3.peg.58"/>
<accession>G9WK11</accession>
<comment type="caution">
    <text evidence="3">The sequence shown here is derived from an EMBL/GenBank/DDBJ whole genome shotgun (WGS) entry which is preliminary data.</text>
</comment>
<proteinExistence type="predicted"/>
<dbReference type="RefSeq" id="WP_009533928.1">
    <property type="nucleotide sequence ID" value="NZ_KE148312.1"/>
</dbReference>
<dbReference type="Proteomes" id="UP000018461">
    <property type="component" value="Unassembled WGS sequence"/>
</dbReference>
<dbReference type="SUPFAM" id="SSF109604">
    <property type="entry name" value="HD-domain/PDEase-like"/>
    <property type="match status" value="1"/>
</dbReference>
<protein>
    <recommendedName>
        <fullName evidence="2">HD/PDEase domain-containing protein</fullName>
    </recommendedName>
</protein>
<dbReference type="EMBL" id="AFZC02000003">
    <property type="protein sequence ID" value="EHL14208.1"/>
    <property type="molecule type" value="Genomic_DNA"/>
</dbReference>
<dbReference type="AlphaFoldDB" id="G9WK11"/>
<dbReference type="GO" id="GO:0005737">
    <property type="term" value="C:cytoplasm"/>
    <property type="evidence" value="ECO:0007669"/>
    <property type="project" value="TreeGrafter"/>
</dbReference>
<dbReference type="Gene3D" id="1.10.3210.10">
    <property type="entry name" value="Hypothetical protein af1432"/>
    <property type="match status" value="1"/>
</dbReference>
<dbReference type="NCBIfam" id="NF003009">
    <property type="entry name" value="PRK03826.1"/>
    <property type="match status" value="1"/>
</dbReference>
<evidence type="ECO:0000259" key="2">
    <source>
        <dbReference type="SMART" id="SM00471"/>
    </source>
</evidence>
<name>G9WK11_9FIRM</name>
<dbReference type="PANTHER" id="PTHR11845">
    <property type="entry name" value="5'-DEOXYNUCLEOTIDASE HDDC2"/>
    <property type="match status" value="1"/>
</dbReference>
<dbReference type="SMART" id="SM00471">
    <property type="entry name" value="HDc"/>
    <property type="match status" value="1"/>
</dbReference>
<evidence type="ECO:0000313" key="3">
    <source>
        <dbReference type="EMBL" id="EHL14208.1"/>
    </source>
</evidence>